<keyword evidence="1" id="KW-0472">Membrane</keyword>
<evidence type="ECO:0000313" key="2">
    <source>
        <dbReference type="EMBL" id="MBD2840910.1"/>
    </source>
</evidence>
<organism evidence="2 3">
    <name type="scientific">Erythrobacter rubeus</name>
    <dbReference type="NCBI Taxonomy" id="2760803"/>
    <lineage>
        <taxon>Bacteria</taxon>
        <taxon>Pseudomonadati</taxon>
        <taxon>Pseudomonadota</taxon>
        <taxon>Alphaproteobacteria</taxon>
        <taxon>Sphingomonadales</taxon>
        <taxon>Erythrobacteraceae</taxon>
        <taxon>Erythrobacter/Porphyrobacter group</taxon>
        <taxon>Erythrobacter</taxon>
    </lineage>
</organism>
<evidence type="ECO:0000313" key="3">
    <source>
        <dbReference type="Proteomes" id="UP000635384"/>
    </source>
</evidence>
<proteinExistence type="predicted"/>
<evidence type="ECO:0000256" key="1">
    <source>
        <dbReference type="SAM" id="Phobius"/>
    </source>
</evidence>
<dbReference type="EMBL" id="JACXLC010000001">
    <property type="protein sequence ID" value="MBD2840910.1"/>
    <property type="molecule type" value="Genomic_DNA"/>
</dbReference>
<keyword evidence="1" id="KW-1133">Transmembrane helix</keyword>
<sequence length="54" mass="5872">MAYEDDKEIHIEDDDARGAHTTGVMRYVLGISLLLAIIAMSVIWIIPALTGSAN</sequence>
<keyword evidence="1" id="KW-0812">Transmembrane</keyword>
<dbReference type="RefSeq" id="WP_190786491.1">
    <property type="nucleotide sequence ID" value="NZ_JACXLC010000001.1"/>
</dbReference>
<feature type="transmembrane region" description="Helical" evidence="1">
    <location>
        <begin position="27"/>
        <end position="46"/>
    </location>
</feature>
<dbReference type="Proteomes" id="UP000635384">
    <property type="component" value="Unassembled WGS sequence"/>
</dbReference>
<comment type="caution">
    <text evidence="2">The sequence shown here is derived from an EMBL/GenBank/DDBJ whole genome shotgun (WGS) entry which is preliminary data.</text>
</comment>
<gene>
    <name evidence="2" type="ORF">IB285_01425</name>
</gene>
<keyword evidence="3" id="KW-1185">Reference proteome</keyword>
<accession>A0ABR8KKW0</accession>
<reference evidence="2 3" key="1">
    <citation type="submission" date="2020-09" db="EMBL/GenBank/DDBJ databases">
        <authorList>
            <person name="Yoon J.-W."/>
        </authorList>
    </citation>
    <scope>NUCLEOTIDE SEQUENCE [LARGE SCALE GENOMIC DNA]</scope>
    <source>
        <strain evidence="2 3">KMU-140</strain>
    </source>
</reference>
<protein>
    <submittedName>
        <fullName evidence="2">Uncharacterized protein</fullName>
    </submittedName>
</protein>
<name>A0ABR8KKW0_9SPHN</name>